<dbReference type="PANTHER" id="PTHR11626">
    <property type="entry name" value="FARNESYL-DIPHOSPHATE FARNESYLTRANSFERASE"/>
    <property type="match status" value="1"/>
</dbReference>
<name>A0A226EC16_FOLCA</name>
<reference evidence="1 2" key="1">
    <citation type="submission" date="2015-12" db="EMBL/GenBank/DDBJ databases">
        <title>The genome of Folsomia candida.</title>
        <authorList>
            <person name="Faddeeva A."/>
            <person name="Derks M.F."/>
            <person name="Anvar Y."/>
            <person name="Smit S."/>
            <person name="Van Straalen N."/>
            <person name="Roelofs D."/>
        </authorList>
    </citation>
    <scope>NUCLEOTIDE SEQUENCE [LARGE SCALE GENOMIC DNA]</scope>
    <source>
        <strain evidence="1 2">VU population</strain>
        <tissue evidence="1">Whole body</tissue>
    </source>
</reference>
<dbReference type="SUPFAM" id="SSF48576">
    <property type="entry name" value="Terpenoid synthases"/>
    <property type="match status" value="1"/>
</dbReference>
<comment type="caution">
    <text evidence="1">The sequence shown here is derived from an EMBL/GenBank/DDBJ whole genome shotgun (WGS) entry which is preliminary data.</text>
</comment>
<organism evidence="1 2">
    <name type="scientific">Folsomia candida</name>
    <name type="common">Springtail</name>
    <dbReference type="NCBI Taxonomy" id="158441"/>
    <lineage>
        <taxon>Eukaryota</taxon>
        <taxon>Metazoa</taxon>
        <taxon>Ecdysozoa</taxon>
        <taxon>Arthropoda</taxon>
        <taxon>Hexapoda</taxon>
        <taxon>Collembola</taxon>
        <taxon>Entomobryomorpha</taxon>
        <taxon>Isotomoidea</taxon>
        <taxon>Isotomidae</taxon>
        <taxon>Proisotominae</taxon>
        <taxon>Folsomia</taxon>
    </lineage>
</organism>
<dbReference type="Pfam" id="PF00494">
    <property type="entry name" value="SQS_PSY"/>
    <property type="match status" value="1"/>
</dbReference>
<sequence length="715" mass="81133">MAPKVGVKEVSIHNFAFMPFRLLSFVTLVKFFFKRYKRPGLDQNPAMEWCYETLVMQSKPYSYIIAQLPENLKDVFVVCYLWARTADTIEDDYNIPESKRFEDLTEKYPLLLRDNELGGFTSDVEYGMNPAEKYLMKNTTKLQAAFSTLSAAYRSLIRTTMSNFASLAGRFLALPTPEKVATFADLEAYSWAVAGLFEHLYIECLIESGTMDRDEIFERLAAVGYDYDLARLTQFCRVIRDIAEDVLLPIPRLYWPTDLVTKYCESHAALLNPQNVTAATKCLNEMIFYTLNHVEKAITCLKVLSTALPASFRASSTNFLRDFASLVVQYNNPDTFKYQIKIGYLEMANIVKHNENFKDTAILAKEFAHIILQKVGKDDPNAEELIKKLYHIIYLCRLNIEPGITVSGLSGGGSFSMMLSFIYSSFVKGAGVFAGGPYPVGIILVESPAQFFNFTHHTVWINYLASRGFIDDPRNLKNFRAYVYHGAIDHIVPAFLSRFNVGLFRHYGVRHLKDMVAKIPSTHCYPTSSVNDHRICSISVVAVCGCGYSGVEDMFSTLYPETWVNPRLEIGQETSGTLFKFDQNEFFDTKNATFHGWKEFGYAYIPYRCRPESGIVCKLHFAFHGCGQNIIHIILKVVPNYIAETGYLEAADANDIVIIFPQAFPDLTGTTLNIIGCFDLYGYTSPFRITYATKYGVQPLAVKKMYERILMGTIN</sequence>
<proteinExistence type="predicted"/>
<dbReference type="SUPFAM" id="SSF53474">
    <property type="entry name" value="alpha/beta-Hydrolases"/>
    <property type="match status" value="1"/>
</dbReference>
<dbReference type="STRING" id="158441.A0A226EC16"/>
<keyword evidence="2" id="KW-1185">Reference proteome</keyword>
<dbReference type="EMBL" id="LNIX01000005">
    <property type="protein sequence ID" value="OXA54969.1"/>
    <property type="molecule type" value="Genomic_DNA"/>
</dbReference>
<protein>
    <submittedName>
        <fullName evidence="1">Botryococcene synthase</fullName>
    </submittedName>
</protein>
<dbReference type="InterPro" id="IPR002060">
    <property type="entry name" value="Squ/phyt_synthse"/>
</dbReference>
<dbReference type="GO" id="GO:0045338">
    <property type="term" value="P:farnesyl diphosphate metabolic process"/>
    <property type="evidence" value="ECO:0007669"/>
    <property type="project" value="InterPro"/>
</dbReference>
<accession>A0A226EC16</accession>
<dbReference type="AlphaFoldDB" id="A0A226EC16"/>
<dbReference type="InterPro" id="IPR008949">
    <property type="entry name" value="Isoprenoid_synthase_dom_sf"/>
</dbReference>
<evidence type="ECO:0000313" key="2">
    <source>
        <dbReference type="Proteomes" id="UP000198287"/>
    </source>
</evidence>
<dbReference type="InterPro" id="IPR029058">
    <property type="entry name" value="AB_hydrolase_fold"/>
</dbReference>
<dbReference type="GO" id="GO:0051996">
    <property type="term" value="F:squalene synthase [NAD(P)H] activity"/>
    <property type="evidence" value="ECO:0007669"/>
    <property type="project" value="InterPro"/>
</dbReference>
<evidence type="ECO:0000313" key="1">
    <source>
        <dbReference type="EMBL" id="OXA54969.1"/>
    </source>
</evidence>
<dbReference type="OrthoDB" id="10264969at2759"/>
<gene>
    <name evidence="1" type="ORF">Fcan01_10533</name>
</gene>
<dbReference type="PANTHER" id="PTHR11626:SF2">
    <property type="entry name" value="SQUALENE SYNTHASE"/>
    <property type="match status" value="1"/>
</dbReference>
<dbReference type="Gene3D" id="1.10.600.10">
    <property type="entry name" value="Farnesyl Diphosphate Synthase"/>
    <property type="match status" value="1"/>
</dbReference>
<dbReference type="InterPro" id="IPR044844">
    <property type="entry name" value="Trans_IPPS_euk-type"/>
</dbReference>
<dbReference type="Proteomes" id="UP000198287">
    <property type="component" value="Unassembled WGS sequence"/>
</dbReference>